<dbReference type="PANTHER" id="PTHR33198">
    <property type="entry name" value="ANK_REP_REGION DOMAIN-CONTAINING PROTEIN-RELATED"/>
    <property type="match status" value="1"/>
</dbReference>
<accession>A0AAV7WF77</accession>
<reference evidence="3" key="1">
    <citation type="journal article" date="2022" name="bioRxiv">
        <title>Sequencing and chromosome-scale assembly of the giantPleurodeles waltlgenome.</title>
        <authorList>
            <person name="Brown T."/>
            <person name="Elewa A."/>
            <person name="Iarovenko S."/>
            <person name="Subramanian E."/>
            <person name="Araus A.J."/>
            <person name="Petzold A."/>
            <person name="Susuki M."/>
            <person name="Suzuki K.-i.T."/>
            <person name="Hayashi T."/>
            <person name="Toyoda A."/>
            <person name="Oliveira C."/>
            <person name="Osipova E."/>
            <person name="Leigh N.D."/>
            <person name="Simon A."/>
            <person name="Yun M.H."/>
        </authorList>
    </citation>
    <scope>NUCLEOTIDE SEQUENCE</scope>
    <source>
        <strain evidence="3">20211129_DDA</strain>
        <tissue evidence="3">Liver</tissue>
    </source>
</reference>
<protein>
    <recommendedName>
        <fullName evidence="2">CCHC-type domain-containing protein</fullName>
    </recommendedName>
</protein>
<keyword evidence="1" id="KW-0472">Membrane</keyword>
<dbReference type="EMBL" id="JANPWB010000002">
    <property type="protein sequence ID" value="KAJ1211510.1"/>
    <property type="molecule type" value="Genomic_DNA"/>
</dbReference>
<evidence type="ECO:0000313" key="4">
    <source>
        <dbReference type="Proteomes" id="UP001066276"/>
    </source>
</evidence>
<evidence type="ECO:0000313" key="3">
    <source>
        <dbReference type="EMBL" id="KAJ1211510.1"/>
    </source>
</evidence>
<keyword evidence="1" id="KW-1133">Transmembrane helix</keyword>
<organism evidence="3 4">
    <name type="scientific">Pleurodeles waltl</name>
    <name type="common">Iberian ribbed newt</name>
    <dbReference type="NCBI Taxonomy" id="8319"/>
    <lineage>
        <taxon>Eukaryota</taxon>
        <taxon>Metazoa</taxon>
        <taxon>Chordata</taxon>
        <taxon>Craniata</taxon>
        <taxon>Vertebrata</taxon>
        <taxon>Euteleostomi</taxon>
        <taxon>Amphibia</taxon>
        <taxon>Batrachia</taxon>
        <taxon>Caudata</taxon>
        <taxon>Salamandroidea</taxon>
        <taxon>Salamandridae</taxon>
        <taxon>Pleurodelinae</taxon>
        <taxon>Pleurodeles</taxon>
    </lineage>
</organism>
<feature type="domain" description="CCHC-type" evidence="2">
    <location>
        <begin position="218"/>
        <end position="236"/>
    </location>
</feature>
<feature type="domain" description="CCHC-type" evidence="2">
    <location>
        <begin position="240"/>
        <end position="256"/>
    </location>
</feature>
<feature type="transmembrane region" description="Helical" evidence="1">
    <location>
        <begin position="349"/>
        <end position="367"/>
    </location>
</feature>
<keyword evidence="4" id="KW-1185">Reference proteome</keyword>
<dbReference type="GO" id="GO:0003676">
    <property type="term" value="F:nucleic acid binding"/>
    <property type="evidence" value="ECO:0007669"/>
    <property type="project" value="InterPro"/>
</dbReference>
<keyword evidence="1" id="KW-0812">Transmembrane</keyword>
<dbReference type="AlphaFoldDB" id="A0AAV7WF77"/>
<dbReference type="GO" id="GO:0008270">
    <property type="term" value="F:zinc ion binding"/>
    <property type="evidence" value="ECO:0007669"/>
    <property type="project" value="InterPro"/>
</dbReference>
<dbReference type="PANTHER" id="PTHR33198:SF19">
    <property type="entry name" value="CCHC-TYPE DOMAIN-CONTAINING PROTEIN"/>
    <property type="match status" value="1"/>
</dbReference>
<dbReference type="InterPro" id="IPR001878">
    <property type="entry name" value="Znf_CCHC"/>
</dbReference>
<gene>
    <name evidence="3" type="ORF">NDU88_006868</name>
</gene>
<comment type="caution">
    <text evidence="3">The sequence shown here is derived from an EMBL/GenBank/DDBJ whole genome shotgun (WGS) entry which is preliminary data.</text>
</comment>
<dbReference type="SMART" id="SM00343">
    <property type="entry name" value="ZnF_C2HC"/>
    <property type="match status" value="2"/>
</dbReference>
<sequence>MAQHNFTITHPQAFWAAGSSPPVKWSEWKDYFLNYIGAIDMENKMPAEQKKRLLLHMLGPVGLKTYNKMQKSSVSGDGCVFNAAMQGLDKYFAPKVCVGITRYKFFQRKQQKGESADDYVADLKKLALDCKFGSIHDDLIRDQVVVHSNNQSIQERLWINGDSPLEEIVAIVRKAEISERCVSELRATEKSVDSVYKVINHSTLKEQRSSQGNGSERRCYRCDSKEHLAYAKTCPAVKQKCSKCDIVGHFAKVCRNKKKLVKCIVESSVHAGSGNEEYTCESREVVEDVNFILNIINAETKGKPMCDMEIGGIPITIETIEENGLRASGTKSVQALKKSAAIHAALTKHMLALAWVLDLSGLFFVIYKKKK</sequence>
<dbReference type="SUPFAM" id="SSF57756">
    <property type="entry name" value="Retrovirus zinc finger-like domains"/>
    <property type="match status" value="1"/>
</dbReference>
<dbReference type="InterPro" id="IPR036875">
    <property type="entry name" value="Znf_CCHC_sf"/>
</dbReference>
<proteinExistence type="predicted"/>
<evidence type="ECO:0000259" key="2">
    <source>
        <dbReference type="SMART" id="SM00343"/>
    </source>
</evidence>
<dbReference type="Proteomes" id="UP001066276">
    <property type="component" value="Chromosome 1_2"/>
</dbReference>
<dbReference type="Gene3D" id="4.10.60.10">
    <property type="entry name" value="Zinc finger, CCHC-type"/>
    <property type="match status" value="1"/>
</dbReference>
<name>A0AAV7WF77_PLEWA</name>
<evidence type="ECO:0000256" key="1">
    <source>
        <dbReference type="SAM" id="Phobius"/>
    </source>
</evidence>